<name>A0A0K2U2M9_LEPSM</name>
<reference evidence="1" key="1">
    <citation type="submission" date="2014-05" db="EMBL/GenBank/DDBJ databases">
        <authorList>
            <person name="Chronopoulou M."/>
        </authorList>
    </citation>
    <scope>NUCLEOTIDE SEQUENCE</scope>
    <source>
        <tissue evidence="1">Whole organism</tissue>
    </source>
</reference>
<protein>
    <submittedName>
        <fullName evidence="1">Uncharacterized protein</fullName>
    </submittedName>
</protein>
<dbReference type="EMBL" id="HACA01014841">
    <property type="protein sequence ID" value="CDW32202.1"/>
    <property type="molecule type" value="Transcribed_RNA"/>
</dbReference>
<dbReference type="AlphaFoldDB" id="A0A0K2U2M9"/>
<evidence type="ECO:0000313" key="1">
    <source>
        <dbReference type="EMBL" id="CDW32202.1"/>
    </source>
</evidence>
<proteinExistence type="predicted"/>
<accession>A0A0K2U2M9</accession>
<sequence length="43" mass="4904">MGTLERETNRTYHINVDSLYSSIVAAWDNLSEDAVINSLMAFR</sequence>
<organism evidence="1">
    <name type="scientific">Lepeophtheirus salmonis</name>
    <name type="common">Salmon louse</name>
    <name type="synonym">Caligus salmonis</name>
    <dbReference type="NCBI Taxonomy" id="72036"/>
    <lineage>
        <taxon>Eukaryota</taxon>
        <taxon>Metazoa</taxon>
        <taxon>Ecdysozoa</taxon>
        <taxon>Arthropoda</taxon>
        <taxon>Crustacea</taxon>
        <taxon>Multicrustacea</taxon>
        <taxon>Hexanauplia</taxon>
        <taxon>Copepoda</taxon>
        <taxon>Siphonostomatoida</taxon>
        <taxon>Caligidae</taxon>
        <taxon>Lepeophtheirus</taxon>
    </lineage>
</organism>